<dbReference type="RefSeq" id="WP_025747009.1">
    <property type="nucleotide sequence ID" value="NZ_FOXR01000002.1"/>
</dbReference>
<dbReference type="STRING" id="937334.SAMN05444406_102150"/>
<feature type="domain" description="Histidine kinase/HSP90-like ATPase" evidence="1">
    <location>
        <begin position="41"/>
        <end position="145"/>
    </location>
</feature>
<keyword evidence="2" id="KW-0808">Transferase</keyword>
<sequence length="146" mass="15685">MTGGYYSIEQVFHVKAGDFASAGEASSQIKKILKQLGIDSTLVRRVSIAAYEAEMNLVIHSVGGELKLKVTPQSIVVTAEDKGPGIPDIDLAMQEGYSTAPEIARELGFGAGMGLPNIKRCADRLNIQSKVGEGTLLEIYFDIKAR</sequence>
<protein>
    <submittedName>
        <fullName evidence="2">Anti-sigma regulatory factor (Ser/Thr protein kinase)</fullName>
    </submittedName>
</protein>
<dbReference type="Pfam" id="PF13581">
    <property type="entry name" value="HATPase_c_2"/>
    <property type="match status" value="1"/>
</dbReference>
<evidence type="ECO:0000313" key="2">
    <source>
        <dbReference type="EMBL" id="SFP70561.1"/>
    </source>
</evidence>
<dbReference type="EMBL" id="FOXR01000002">
    <property type="protein sequence ID" value="SFP70561.1"/>
    <property type="molecule type" value="Genomic_DNA"/>
</dbReference>
<name>A0A1I5SIS7_9FIRM</name>
<dbReference type="AlphaFoldDB" id="A0A1I5SIS7"/>
<dbReference type="OrthoDB" id="9797578at2"/>
<dbReference type="InterPro" id="IPR036890">
    <property type="entry name" value="HATPase_C_sf"/>
</dbReference>
<proteinExistence type="predicted"/>
<dbReference type="Gene3D" id="3.30.565.10">
    <property type="entry name" value="Histidine kinase-like ATPase, C-terminal domain"/>
    <property type="match status" value="1"/>
</dbReference>
<dbReference type="GO" id="GO:0016301">
    <property type="term" value="F:kinase activity"/>
    <property type="evidence" value="ECO:0007669"/>
    <property type="project" value="UniProtKB-KW"/>
</dbReference>
<reference evidence="2 3" key="1">
    <citation type="submission" date="2016-10" db="EMBL/GenBank/DDBJ databases">
        <authorList>
            <person name="de Groot N.N."/>
        </authorList>
    </citation>
    <scope>NUCLEOTIDE SEQUENCE [LARGE SCALE GENOMIC DNA]</scope>
    <source>
        <strain evidence="2 3">DSM 20678</strain>
    </source>
</reference>
<keyword evidence="2" id="KW-0418">Kinase</keyword>
<accession>A0A1I5SIS7</accession>
<organism evidence="2 3">
    <name type="scientific">Caldicoprobacter faecalis</name>
    <dbReference type="NCBI Taxonomy" id="937334"/>
    <lineage>
        <taxon>Bacteria</taxon>
        <taxon>Bacillati</taxon>
        <taxon>Bacillota</taxon>
        <taxon>Clostridia</taxon>
        <taxon>Caldicoprobacterales</taxon>
        <taxon>Caldicoprobacteraceae</taxon>
        <taxon>Caldicoprobacter</taxon>
    </lineage>
</organism>
<keyword evidence="3" id="KW-1185">Reference proteome</keyword>
<dbReference type="SUPFAM" id="SSF55874">
    <property type="entry name" value="ATPase domain of HSP90 chaperone/DNA topoisomerase II/histidine kinase"/>
    <property type="match status" value="1"/>
</dbReference>
<dbReference type="InterPro" id="IPR003594">
    <property type="entry name" value="HATPase_dom"/>
</dbReference>
<evidence type="ECO:0000259" key="1">
    <source>
        <dbReference type="SMART" id="SM00387"/>
    </source>
</evidence>
<dbReference type="SMART" id="SM00387">
    <property type="entry name" value="HATPase_c"/>
    <property type="match status" value="1"/>
</dbReference>
<dbReference type="Proteomes" id="UP000198577">
    <property type="component" value="Unassembled WGS sequence"/>
</dbReference>
<gene>
    <name evidence="2" type="ORF">SAMN05444406_102150</name>
</gene>
<evidence type="ECO:0000313" key="3">
    <source>
        <dbReference type="Proteomes" id="UP000198577"/>
    </source>
</evidence>